<organism evidence="2 3">
    <name type="scientific">Hemibagrus wyckioides</name>
    <dbReference type="NCBI Taxonomy" id="337641"/>
    <lineage>
        <taxon>Eukaryota</taxon>
        <taxon>Metazoa</taxon>
        <taxon>Chordata</taxon>
        <taxon>Craniata</taxon>
        <taxon>Vertebrata</taxon>
        <taxon>Euteleostomi</taxon>
        <taxon>Actinopterygii</taxon>
        <taxon>Neopterygii</taxon>
        <taxon>Teleostei</taxon>
        <taxon>Ostariophysi</taxon>
        <taxon>Siluriformes</taxon>
        <taxon>Bagridae</taxon>
        <taxon>Hemibagrus</taxon>
    </lineage>
</organism>
<accession>A0A9D3NFQ9</accession>
<feature type="region of interest" description="Disordered" evidence="1">
    <location>
        <begin position="1"/>
        <end position="70"/>
    </location>
</feature>
<keyword evidence="3" id="KW-1185">Reference proteome</keyword>
<proteinExistence type="predicted"/>
<gene>
    <name evidence="2" type="ORF">KOW79_014007</name>
</gene>
<dbReference type="EMBL" id="JAHKSW010000016">
    <property type="protein sequence ID" value="KAG7322661.1"/>
    <property type="molecule type" value="Genomic_DNA"/>
</dbReference>
<dbReference type="AlphaFoldDB" id="A0A9D3NFQ9"/>
<feature type="compositionally biased region" description="Low complexity" evidence="1">
    <location>
        <begin position="29"/>
        <end position="41"/>
    </location>
</feature>
<comment type="caution">
    <text evidence="2">The sequence shown here is derived from an EMBL/GenBank/DDBJ whole genome shotgun (WGS) entry which is preliminary data.</text>
</comment>
<protein>
    <submittedName>
        <fullName evidence="2">Uncharacterized protein</fullName>
    </submittedName>
</protein>
<sequence length="70" mass="7418">MSCTGHGRIIPLLHVQEEAEDGNAPKTGSSSSSLSSSSSFSRNRSCTAGASAPRRHHRDQEPAPKGCRQI</sequence>
<dbReference type="Proteomes" id="UP000824219">
    <property type="component" value="Linkage Group LG16"/>
</dbReference>
<evidence type="ECO:0000313" key="3">
    <source>
        <dbReference type="Proteomes" id="UP000824219"/>
    </source>
</evidence>
<reference evidence="2 3" key="1">
    <citation type="submission" date="2021-06" db="EMBL/GenBank/DDBJ databases">
        <title>Chromosome-level genome assembly of the red-tail catfish (Hemibagrus wyckioides).</title>
        <authorList>
            <person name="Shao F."/>
        </authorList>
    </citation>
    <scope>NUCLEOTIDE SEQUENCE [LARGE SCALE GENOMIC DNA]</scope>
    <source>
        <strain evidence="2">EC202008001</strain>
        <tissue evidence="2">Blood</tissue>
    </source>
</reference>
<evidence type="ECO:0000256" key="1">
    <source>
        <dbReference type="SAM" id="MobiDB-lite"/>
    </source>
</evidence>
<evidence type="ECO:0000313" key="2">
    <source>
        <dbReference type="EMBL" id="KAG7322661.1"/>
    </source>
</evidence>
<name>A0A9D3NFQ9_9TELE</name>